<gene>
    <name evidence="8" type="ORF">HU200_052820</name>
</gene>
<evidence type="ECO:0000313" key="9">
    <source>
        <dbReference type="Proteomes" id="UP000636709"/>
    </source>
</evidence>
<name>A0A835E706_9POAL</name>
<reference evidence="8" key="1">
    <citation type="submission" date="2020-07" db="EMBL/GenBank/DDBJ databases">
        <title>Genome sequence and genetic diversity analysis of an under-domesticated orphan crop, white fonio (Digitaria exilis).</title>
        <authorList>
            <person name="Bennetzen J.L."/>
            <person name="Chen S."/>
            <person name="Ma X."/>
            <person name="Wang X."/>
            <person name="Yssel A.E.J."/>
            <person name="Chaluvadi S.R."/>
            <person name="Johnson M."/>
            <person name="Gangashetty P."/>
            <person name="Hamidou F."/>
            <person name="Sanogo M.D."/>
            <person name="Zwaenepoel A."/>
            <person name="Wallace J."/>
            <person name="Van De Peer Y."/>
            <person name="Van Deynze A."/>
        </authorList>
    </citation>
    <scope>NUCLEOTIDE SEQUENCE</scope>
    <source>
        <tissue evidence="8">Leaves</tissue>
    </source>
</reference>
<sequence>MTRPVARHAAPWYNHHGAPSNSVTMILPASPDPLPLPSPPPLIEWLTFFPNQPELAILSSTPVPPDFRSVLLSSSRSASSDRSSAHFPVRELLLFLVEDLGGRSKLLSWDSAGFPALEGGFLYEDRQSPAPLLLPPLLLSCLPLLVLCDLITCPHPDPPFPIMSSSSPLSPAGRMSGSDGDSAADTHRREKRRLSNRESARRSRLRKQQHLDELMQEVARLQADNARVAARAADIASQYARVEQENTVLRARAAELGDRLRSVNEVLRVVEEFSGVAMDIQEEMPADDPLLRPWQLPYPAAAMPIGGAHMLQY</sequence>
<dbReference type="SMART" id="SM00338">
    <property type="entry name" value="BRLZ"/>
    <property type="match status" value="1"/>
</dbReference>
<dbReference type="InterPro" id="IPR004827">
    <property type="entry name" value="bZIP"/>
</dbReference>
<dbReference type="Pfam" id="PF00170">
    <property type="entry name" value="bZIP_1"/>
    <property type="match status" value="1"/>
</dbReference>
<comment type="subcellular location">
    <subcellularLocation>
        <location evidence="1">Nucleus</location>
    </subcellularLocation>
</comment>
<dbReference type="PANTHER" id="PTHR45764">
    <property type="entry name" value="BZIP TRANSCRIPTION FACTOR 44"/>
    <property type="match status" value="1"/>
</dbReference>
<dbReference type="OrthoDB" id="551672at2759"/>
<dbReference type="InterPro" id="IPR045314">
    <property type="entry name" value="bZIP_plant_GBF1"/>
</dbReference>
<dbReference type="Proteomes" id="UP000636709">
    <property type="component" value="Unassembled WGS sequence"/>
</dbReference>
<organism evidence="8 9">
    <name type="scientific">Digitaria exilis</name>
    <dbReference type="NCBI Taxonomy" id="1010633"/>
    <lineage>
        <taxon>Eukaryota</taxon>
        <taxon>Viridiplantae</taxon>
        <taxon>Streptophyta</taxon>
        <taxon>Embryophyta</taxon>
        <taxon>Tracheophyta</taxon>
        <taxon>Spermatophyta</taxon>
        <taxon>Magnoliopsida</taxon>
        <taxon>Liliopsida</taxon>
        <taxon>Poales</taxon>
        <taxon>Poaceae</taxon>
        <taxon>PACMAD clade</taxon>
        <taxon>Panicoideae</taxon>
        <taxon>Panicodae</taxon>
        <taxon>Paniceae</taxon>
        <taxon>Anthephorinae</taxon>
        <taxon>Digitaria</taxon>
    </lineage>
</organism>
<accession>A0A835E706</accession>
<evidence type="ECO:0000256" key="2">
    <source>
        <dbReference type="ARBA" id="ARBA00023015"/>
    </source>
</evidence>
<keyword evidence="9" id="KW-1185">Reference proteome</keyword>
<keyword evidence="3" id="KW-0238">DNA-binding</keyword>
<comment type="caution">
    <text evidence="8">The sequence shown here is derived from an EMBL/GenBank/DDBJ whole genome shotgun (WGS) entry which is preliminary data.</text>
</comment>
<dbReference type="PROSITE" id="PS50217">
    <property type="entry name" value="BZIP"/>
    <property type="match status" value="1"/>
</dbReference>
<proteinExistence type="predicted"/>
<keyword evidence="2" id="KW-0805">Transcription regulation</keyword>
<evidence type="ECO:0000259" key="7">
    <source>
        <dbReference type="PROSITE" id="PS50217"/>
    </source>
</evidence>
<dbReference type="CDD" id="cd14702">
    <property type="entry name" value="bZIP_plant_GBF1"/>
    <property type="match status" value="1"/>
</dbReference>
<feature type="compositionally biased region" description="Basic and acidic residues" evidence="6">
    <location>
        <begin position="184"/>
        <end position="201"/>
    </location>
</feature>
<dbReference type="GO" id="GO:0000976">
    <property type="term" value="F:transcription cis-regulatory region binding"/>
    <property type="evidence" value="ECO:0007669"/>
    <property type="project" value="TreeGrafter"/>
</dbReference>
<dbReference type="EMBL" id="JACEFO010002299">
    <property type="protein sequence ID" value="KAF8667616.1"/>
    <property type="molecule type" value="Genomic_DNA"/>
</dbReference>
<keyword evidence="4" id="KW-0804">Transcription</keyword>
<dbReference type="FunFam" id="1.20.5.170:FF:000123">
    <property type="entry name" value="Basic region/leucine zipper protein"/>
    <property type="match status" value="1"/>
</dbReference>
<keyword evidence="5" id="KW-0539">Nucleus</keyword>
<evidence type="ECO:0000256" key="6">
    <source>
        <dbReference type="SAM" id="MobiDB-lite"/>
    </source>
</evidence>
<dbReference type="GO" id="GO:0046982">
    <property type="term" value="F:protein heterodimerization activity"/>
    <property type="evidence" value="ECO:0007669"/>
    <property type="project" value="UniProtKB-ARBA"/>
</dbReference>
<feature type="domain" description="BZIP" evidence="7">
    <location>
        <begin position="186"/>
        <end position="249"/>
    </location>
</feature>
<dbReference type="AlphaFoldDB" id="A0A835E706"/>
<dbReference type="SUPFAM" id="SSF57959">
    <property type="entry name" value="Leucine zipper domain"/>
    <property type="match status" value="1"/>
</dbReference>
<dbReference type="GO" id="GO:0045893">
    <property type="term" value="P:positive regulation of DNA-templated transcription"/>
    <property type="evidence" value="ECO:0007669"/>
    <property type="project" value="TreeGrafter"/>
</dbReference>
<dbReference type="GO" id="GO:0003700">
    <property type="term" value="F:DNA-binding transcription factor activity"/>
    <property type="evidence" value="ECO:0007669"/>
    <property type="project" value="InterPro"/>
</dbReference>
<evidence type="ECO:0000256" key="1">
    <source>
        <dbReference type="ARBA" id="ARBA00004123"/>
    </source>
</evidence>
<evidence type="ECO:0000256" key="4">
    <source>
        <dbReference type="ARBA" id="ARBA00023163"/>
    </source>
</evidence>
<dbReference type="PROSITE" id="PS00036">
    <property type="entry name" value="BZIP_BASIC"/>
    <property type="match status" value="1"/>
</dbReference>
<dbReference type="GO" id="GO:0005634">
    <property type="term" value="C:nucleus"/>
    <property type="evidence" value="ECO:0007669"/>
    <property type="project" value="UniProtKB-SubCell"/>
</dbReference>
<dbReference type="InterPro" id="IPR046347">
    <property type="entry name" value="bZIP_sf"/>
</dbReference>
<dbReference type="PANTHER" id="PTHR45764:SF34">
    <property type="entry name" value="BZIP TRANSCRIPTION FACTOR 53"/>
    <property type="match status" value="1"/>
</dbReference>
<feature type="region of interest" description="Disordered" evidence="6">
    <location>
        <begin position="162"/>
        <end position="209"/>
    </location>
</feature>
<protein>
    <recommendedName>
        <fullName evidence="7">BZIP domain-containing protein</fullName>
    </recommendedName>
</protein>
<evidence type="ECO:0000313" key="8">
    <source>
        <dbReference type="EMBL" id="KAF8667616.1"/>
    </source>
</evidence>
<evidence type="ECO:0000256" key="3">
    <source>
        <dbReference type="ARBA" id="ARBA00023125"/>
    </source>
</evidence>
<dbReference type="Gene3D" id="1.20.5.170">
    <property type="match status" value="1"/>
</dbReference>
<evidence type="ECO:0000256" key="5">
    <source>
        <dbReference type="ARBA" id="ARBA00023242"/>
    </source>
</evidence>